<dbReference type="Proteomes" id="UP001177021">
    <property type="component" value="Unassembled WGS sequence"/>
</dbReference>
<name>A0ACB0KPM4_TRIPR</name>
<sequence length="560" mass="63974">MRSHVGEHRGSGEAFITKGFTNWKKSDRFQVHVGGLNNAHNQAWRNCQALMKQKQHIEGAMCKQSRQVKVEYRIRLTAILDCIRFLLSQGLAFRGNKESPSSTNKENFLQLVDFLVNHNETIHEVWKNTRGNLKLTSPPIQKDFVRAAASETTKAILDDQGDSLFAIMIDESRDISVKEQMVVALRYVNKKGQVIERFLGMVHVSDTSASSLFAKHKLSLSRIRGQGYDGESNMRGEYNGLKSLILKENCSAFYIHCFAHQLQFALVALVKKHSEIASFFNQVATLSNVVGASAKRRDILRESQIEKVDEALKEGEISSGRGLNQEATIKRAGDTRWSSHFGTLLIIVSLFSSMIDMLDVIEEDETSLTIKGDAMLLLKYMQSFEFVFILHLMKKVLSITHELSQALQRSDQDIVNAMKLVKVSKQKLQTIRDKGWDSLLNEVSLFCDHHEVVMLNMDDTYQTYKKSKRNLEKVSNLHYFQVQLFYQVIDRRLQELNNRFTEVGTELLLCVSCLSPRDSFSAFDKEKLLRLAQFYPSEFSPIQILALDSQLENYFIDVCS</sequence>
<evidence type="ECO:0000313" key="1">
    <source>
        <dbReference type="EMBL" id="CAJ2657317.1"/>
    </source>
</evidence>
<protein>
    <submittedName>
        <fullName evidence="1">Uncharacterized protein</fullName>
    </submittedName>
</protein>
<dbReference type="EMBL" id="CASHSV030000311">
    <property type="protein sequence ID" value="CAJ2657317.1"/>
    <property type="molecule type" value="Genomic_DNA"/>
</dbReference>
<reference evidence="1" key="1">
    <citation type="submission" date="2023-10" db="EMBL/GenBank/DDBJ databases">
        <authorList>
            <person name="Rodriguez Cubillos JULIANA M."/>
            <person name="De Vega J."/>
        </authorList>
    </citation>
    <scope>NUCLEOTIDE SEQUENCE</scope>
</reference>
<accession>A0ACB0KPM4</accession>
<organism evidence="1 2">
    <name type="scientific">Trifolium pratense</name>
    <name type="common">Red clover</name>
    <dbReference type="NCBI Taxonomy" id="57577"/>
    <lineage>
        <taxon>Eukaryota</taxon>
        <taxon>Viridiplantae</taxon>
        <taxon>Streptophyta</taxon>
        <taxon>Embryophyta</taxon>
        <taxon>Tracheophyta</taxon>
        <taxon>Spermatophyta</taxon>
        <taxon>Magnoliopsida</taxon>
        <taxon>eudicotyledons</taxon>
        <taxon>Gunneridae</taxon>
        <taxon>Pentapetalae</taxon>
        <taxon>rosids</taxon>
        <taxon>fabids</taxon>
        <taxon>Fabales</taxon>
        <taxon>Fabaceae</taxon>
        <taxon>Papilionoideae</taxon>
        <taxon>50 kb inversion clade</taxon>
        <taxon>NPAAA clade</taxon>
        <taxon>Hologalegina</taxon>
        <taxon>IRL clade</taxon>
        <taxon>Trifolieae</taxon>
        <taxon>Trifolium</taxon>
    </lineage>
</organism>
<evidence type="ECO:0000313" key="2">
    <source>
        <dbReference type="Proteomes" id="UP001177021"/>
    </source>
</evidence>
<comment type="caution">
    <text evidence="1">The sequence shown here is derived from an EMBL/GenBank/DDBJ whole genome shotgun (WGS) entry which is preliminary data.</text>
</comment>
<gene>
    <name evidence="1" type="ORF">MILVUS5_LOCUS23917</name>
</gene>
<keyword evidence="2" id="KW-1185">Reference proteome</keyword>
<proteinExistence type="predicted"/>